<dbReference type="InterPro" id="IPR037171">
    <property type="entry name" value="NagB/RpiA_transferase-like"/>
</dbReference>
<dbReference type="InterPro" id="IPR042529">
    <property type="entry name" value="IF_2B-like_C"/>
</dbReference>
<reference evidence="1" key="2">
    <citation type="journal article" date="2014" name="ISME J.">
        <title>Microbial stratification in low pH oxic and suboxic macroscopic growths along an acid mine drainage.</title>
        <authorList>
            <person name="Mendez-Garcia C."/>
            <person name="Mesa V."/>
            <person name="Sprenger R.R."/>
            <person name="Richter M."/>
            <person name="Diez M.S."/>
            <person name="Solano J."/>
            <person name="Bargiela R."/>
            <person name="Golyshina O.V."/>
            <person name="Manteca A."/>
            <person name="Ramos J.L."/>
            <person name="Gallego J.R."/>
            <person name="Llorente I."/>
            <person name="Martins Dos Santos V.A."/>
            <person name="Jensen O.N."/>
            <person name="Pelaez A.I."/>
            <person name="Sanchez J."/>
            <person name="Ferrer M."/>
        </authorList>
    </citation>
    <scope>NUCLEOTIDE SEQUENCE</scope>
</reference>
<organism evidence="1">
    <name type="scientific">mine drainage metagenome</name>
    <dbReference type="NCBI Taxonomy" id="410659"/>
    <lineage>
        <taxon>unclassified sequences</taxon>
        <taxon>metagenomes</taxon>
        <taxon>ecological metagenomes</taxon>
    </lineage>
</organism>
<dbReference type="Gene3D" id="3.40.50.10470">
    <property type="entry name" value="Translation initiation factor eif-2b, domain 2"/>
    <property type="match status" value="1"/>
</dbReference>
<dbReference type="GO" id="GO:0046523">
    <property type="term" value="F:S-methyl-5-thioribose-1-phosphate isomerase activity"/>
    <property type="evidence" value="ECO:0007669"/>
    <property type="project" value="TreeGrafter"/>
</dbReference>
<gene>
    <name evidence="1" type="ORF">B1B_06519</name>
</gene>
<dbReference type="AlphaFoldDB" id="T1CE25"/>
<dbReference type="PANTHER" id="PTHR43475:SF1">
    <property type="entry name" value="METHYLTHIORIBOSE-1-PHOSPHATE ISOMERASE"/>
    <property type="match status" value="1"/>
</dbReference>
<sequence>MGQEGAARLGSGSRLLTHCNTGCLATVGEGTALAVVRHAFREERARSVTCTETRPWMQGARLSAFELAREGWPTELVTESVAGDKLLNRAFDWFLVGADRIGPDGRVANKMGTHMLAQLARLGGARVMVVAPTTTIDWSWDDAHPAPIEHRDGAEVWRATGSTRIPSGIRIDNPVFDVTPPELIDWIVTERGAIEPARGECLDPSRFGDPSEAGI</sequence>
<dbReference type="InterPro" id="IPR000649">
    <property type="entry name" value="IF-2B-related"/>
</dbReference>
<evidence type="ECO:0000313" key="1">
    <source>
        <dbReference type="EMBL" id="EQD65010.1"/>
    </source>
</evidence>
<keyword evidence="1" id="KW-0413">Isomerase</keyword>
<proteinExistence type="predicted"/>
<accession>T1CE25</accession>
<dbReference type="InterPro" id="IPR011559">
    <property type="entry name" value="Initiation_fac_2B_a/b/d"/>
</dbReference>
<dbReference type="SUPFAM" id="SSF100950">
    <property type="entry name" value="NagB/RpiA/CoA transferase-like"/>
    <property type="match status" value="1"/>
</dbReference>
<dbReference type="EMBL" id="AUZY01004123">
    <property type="protein sequence ID" value="EQD65010.1"/>
    <property type="molecule type" value="Genomic_DNA"/>
</dbReference>
<comment type="caution">
    <text evidence="1">The sequence shown here is derived from an EMBL/GenBank/DDBJ whole genome shotgun (WGS) entry which is preliminary data.</text>
</comment>
<protein>
    <submittedName>
        <fullName evidence="1">Methylthioribose-1-phosphate isomerase</fullName>
    </submittedName>
</protein>
<dbReference type="GO" id="GO:0019509">
    <property type="term" value="P:L-methionine salvage from methylthioadenosine"/>
    <property type="evidence" value="ECO:0007669"/>
    <property type="project" value="TreeGrafter"/>
</dbReference>
<name>T1CE25_9ZZZZ</name>
<reference evidence="1" key="1">
    <citation type="submission" date="2013-08" db="EMBL/GenBank/DDBJ databases">
        <authorList>
            <person name="Mendez C."/>
            <person name="Richter M."/>
            <person name="Ferrer M."/>
            <person name="Sanchez J."/>
        </authorList>
    </citation>
    <scope>NUCLEOTIDE SEQUENCE</scope>
</reference>
<dbReference type="Pfam" id="PF01008">
    <property type="entry name" value="IF-2B"/>
    <property type="match status" value="1"/>
</dbReference>
<dbReference type="PANTHER" id="PTHR43475">
    <property type="entry name" value="METHYLTHIORIBOSE-1-PHOSPHATE ISOMERASE"/>
    <property type="match status" value="1"/>
</dbReference>
<dbReference type="NCBIfam" id="TIGR00524">
    <property type="entry name" value="eIF-2B_rel"/>
    <property type="match status" value="1"/>
</dbReference>